<protein>
    <submittedName>
        <fullName evidence="2">YccF domain-containing protein</fullName>
    </submittedName>
</protein>
<dbReference type="GO" id="GO:0005886">
    <property type="term" value="C:plasma membrane"/>
    <property type="evidence" value="ECO:0007669"/>
    <property type="project" value="TreeGrafter"/>
</dbReference>
<name>A0A4Y8WQR1_9PORP</name>
<proteinExistence type="predicted"/>
<dbReference type="GeneID" id="66797091"/>
<dbReference type="RefSeq" id="WP_018358418.1">
    <property type="nucleotide sequence ID" value="NZ_CP197400.1"/>
</dbReference>
<comment type="caution">
    <text evidence="2">The sequence shown here is derived from an EMBL/GenBank/DDBJ whole genome shotgun (WGS) entry which is preliminary data.</text>
</comment>
<evidence type="ECO:0000313" key="2">
    <source>
        <dbReference type="EMBL" id="TFH96492.1"/>
    </source>
</evidence>
<feature type="domain" description="Inner membrane component" evidence="1">
    <location>
        <begin position="68"/>
        <end position="118"/>
    </location>
</feature>
<sequence length="124" mass="13305">MGKLLGNIIWWLFGGIATALEYFSAGLVLCVTIIGIPLGLQLFKLGLVMLFPFGSKVSGASTNPIGVIGNVLWALLAGIWIALTHILIGVILFITIIGIPWGQKHFKFAKVAFAPFGREVEILA</sequence>
<dbReference type="AlphaFoldDB" id="A0A4Y8WQR1"/>
<keyword evidence="3" id="KW-1185">Reference proteome</keyword>
<dbReference type="PANTHER" id="PTHR42903">
    <property type="entry name" value="INNER MEMBRANE PROTEIN YCCF"/>
    <property type="match status" value="1"/>
</dbReference>
<feature type="domain" description="Inner membrane component" evidence="1">
    <location>
        <begin position="5"/>
        <end position="54"/>
    </location>
</feature>
<dbReference type="Proteomes" id="UP000297225">
    <property type="component" value="Unassembled WGS sequence"/>
</dbReference>
<dbReference type="InterPro" id="IPR031308">
    <property type="entry name" value="UCP028777"/>
</dbReference>
<dbReference type="PANTHER" id="PTHR42903:SF1">
    <property type="entry name" value="INNER MEMBRANE PROTEIN YCCF"/>
    <property type="match status" value="1"/>
</dbReference>
<evidence type="ECO:0000313" key="3">
    <source>
        <dbReference type="Proteomes" id="UP000297225"/>
    </source>
</evidence>
<dbReference type="EMBL" id="SPNC01000019">
    <property type="protein sequence ID" value="TFH96492.1"/>
    <property type="molecule type" value="Genomic_DNA"/>
</dbReference>
<accession>A0A4Y8WQR1</accession>
<dbReference type="OrthoDB" id="9790567at2"/>
<organism evidence="2 3">
    <name type="scientific">Porphyromonas levii</name>
    <dbReference type="NCBI Taxonomy" id="28114"/>
    <lineage>
        <taxon>Bacteria</taxon>
        <taxon>Pseudomonadati</taxon>
        <taxon>Bacteroidota</taxon>
        <taxon>Bacteroidia</taxon>
        <taxon>Bacteroidales</taxon>
        <taxon>Porphyromonadaceae</taxon>
        <taxon>Porphyromonas</taxon>
    </lineage>
</organism>
<dbReference type="NCBIfam" id="NF008740">
    <property type="entry name" value="PRK11770.1-2"/>
    <property type="match status" value="1"/>
</dbReference>
<dbReference type="InterPro" id="IPR052937">
    <property type="entry name" value="Inner_membrane_protein"/>
</dbReference>
<gene>
    <name evidence="2" type="ORF">E4P47_02280</name>
</gene>
<dbReference type="STRING" id="1122973.GCA_000379925_01172"/>
<dbReference type="PIRSF" id="PIRSF028777">
    <property type="entry name" value="UCP028777"/>
    <property type="match status" value="1"/>
</dbReference>
<reference evidence="2 3" key="1">
    <citation type="submission" date="2019-03" db="EMBL/GenBank/DDBJ databases">
        <title>Porphyromonas levii Isolated from the Uterus of Dairy Cows.</title>
        <authorList>
            <person name="Francis A.M."/>
        </authorList>
    </citation>
    <scope>NUCLEOTIDE SEQUENCE [LARGE SCALE GENOMIC DNA]</scope>
    <source>
        <strain evidence="2 3">AF5678</strain>
    </source>
</reference>
<evidence type="ECO:0000259" key="1">
    <source>
        <dbReference type="Pfam" id="PF03733"/>
    </source>
</evidence>
<dbReference type="InterPro" id="IPR005185">
    <property type="entry name" value="YccF"/>
</dbReference>
<dbReference type="Pfam" id="PF03733">
    <property type="entry name" value="YccF"/>
    <property type="match status" value="2"/>
</dbReference>